<gene>
    <name evidence="2" type="ORF">IQ26_00860</name>
</gene>
<organism evidence="2 3">
    <name type="scientific">Mesorhizobium tianshanense</name>
    <dbReference type="NCBI Taxonomy" id="39844"/>
    <lineage>
        <taxon>Bacteria</taxon>
        <taxon>Pseudomonadati</taxon>
        <taxon>Pseudomonadota</taxon>
        <taxon>Alphaproteobacteria</taxon>
        <taxon>Hyphomicrobiales</taxon>
        <taxon>Phyllobacteriaceae</taxon>
        <taxon>Mesorhizobium</taxon>
    </lineage>
</organism>
<proteinExistence type="predicted"/>
<dbReference type="Pfam" id="PF06191">
    <property type="entry name" value="DUF995"/>
    <property type="match status" value="1"/>
</dbReference>
<dbReference type="InterPro" id="IPR009337">
    <property type="entry name" value="DUF995"/>
</dbReference>
<dbReference type="EMBL" id="VLKT01000004">
    <property type="protein sequence ID" value="TWI41936.1"/>
    <property type="molecule type" value="Genomic_DNA"/>
</dbReference>
<dbReference type="Proteomes" id="UP000317122">
    <property type="component" value="Unassembled WGS sequence"/>
</dbReference>
<evidence type="ECO:0000313" key="2">
    <source>
        <dbReference type="EMBL" id="TWI41936.1"/>
    </source>
</evidence>
<name>A0A562PD82_9HYPH</name>
<evidence type="ECO:0000256" key="1">
    <source>
        <dbReference type="SAM" id="SignalP"/>
    </source>
</evidence>
<protein>
    <submittedName>
        <fullName evidence="2">Uncharacterized protein DUF995</fullName>
    </submittedName>
</protein>
<reference evidence="2 3" key="1">
    <citation type="journal article" date="2015" name="Stand. Genomic Sci.">
        <title>Genomic Encyclopedia of Bacterial and Archaeal Type Strains, Phase III: the genomes of soil and plant-associated and newly described type strains.</title>
        <authorList>
            <person name="Whitman W.B."/>
            <person name="Woyke T."/>
            <person name="Klenk H.P."/>
            <person name="Zhou Y."/>
            <person name="Lilburn T.G."/>
            <person name="Beck B.J."/>
            <person name="De Vos P."/>
            <person name="Vandamme P."/>
            <person name="Eisen J.A."/>
            <person name="Garrity G."/>
            <person name="Hugenholtz P."/>
            <person name="Kyrpides N.C."/>
        </authorList>
    </citation>
    <scope>NUCLEOTIDE SEQUENCE [LARGE SCALE GENOMIC DNA]</scope>
    <source>
        <strain evidence="2 3">CGMCC 1.2546</strain>
    </source>
</reference>
<comment type="caution">
    <text evidence="2">The sequence shown here is derived from an EMBL/GenBank/DDBJ whole genome shotgun (WGS) entry which is preliminary data.</text>
</comment>
<keyword evidence="3" id="KW-1185">Reference proteome</keyword>
<accession>A0A562PD82</accession>
<feature type="signal peptide" evidence="1">
    <location>
        <begin position="1"/>
        <end position="27"/>
    </location>
</feature>
<dbReference type="AlphaFoldDB" id="A0A562PD82"/>
<sequence length="166" mass="18758">MMKKTHYVVVSLALAGGIALGAAEASAEQYAKSQRGTPLTTDELFQLYQGRSWIWKDGAGHFSPRQRRFTATTGKGTSYGEGRWFLIDPGKLCFRATWTSKDGSTPALSCFSHRKQGANVYQKSKKGKWYLFKHAQLKKEDEYAKVRRGDYVANRLEKTKARLANR</sequence>
<feature type="chain" id="PRO_5021980299" evidence="1">
    <location>
        <begin position="28"/>
        <end position="166"/>
    </location>
</feature>
<keyword evidence="1" id="KW-0732">Signal</keyword>
<evidence type="ECO:0000313" key="3">
    <source>
        <dbReference type="Proteomes" id="UP000317122"/>
    </source>
</evidence>